<reference evidence="1 2" key="1">
    <citation type="submission" date="2018-08" db="EMBL/GenBank/DDBJ databases">
        <title>Draft genome of candidate division NPL-UPA2 bacterium Unc8 that adapted to ultra-basic serpentinizing groundwater.</title>
        <authorList>
            <person name="Ishii S."/>
            <person name="Suzuki S."/>
            <person name="Nealson K.H."/>
        </authorList>
    </citation>
    <scope>NUCLEOTIDE SEQUENCE [LARGE SCALE GENOMIC DNA]</scope>
    <source>
        <strain evidence="1">Unc8</strain>
    </source>
</reference>
<sequence length="171" mass="18941">MTHPGKGRATVEEKDVSEDEALEKIAEKVLNAKNPVIFTSAYIILWPWKEGAPEKAEVLRELAEAIGAEILPITDIRPEYPKMRSATEINPYHGDLVIGHNKYDVSVFVGIDCPYADVALKIVRDGTICYTIALCGHAGHVDAVITLQDTGVDKLRKLLNVINKMKEKMSE</sequence>
<dbReference type="InterPro" id="IPR003704">
    <property type="entry name" value="CdhB"/>
</dbReference>
<gene>
    <name evidence="1" type="ORF">B9J77_01230</name>
</gene>
<comment type="caution">
    <text evidence="1">The sequence shown here is derived from an EMBL/GenBank/DDBJ whole genome shotgun (WGS) entry which is preliminary data.</text>
</comment>
<dbReference type="Pfam" id="PF02552">
    <property type="entry name" value="CO_dh"/>
    <property type="match status" value="1"/>
</dbReference>
<name>A0A399FWJ7_UNCN2</name>
<accession>A0A399FWJ7</accession>
<dbReference type="SUPFAM" id="SSF52467">
    <property type="entry name" value="DHS-like NAD/FAD-binding domain"/>
    <property type="match status" value="1"/>
</dbReference>
<evidence type="ECO:0000313" key="1">
    <source>
        <dbReference type="EMBL" id="RII00795.1"/>
    </source>
</evidence>
<dbReference type="Proteomes" id="UP000266287">
    <property type="component" value="Unassembled WGS sequence"/>
</dbReference>
<proteinExistence type="predicted"/>
<dbReference type="AlphaFoldDB" id="A0A399FWJ7"/>
<organism evidence="1 2">
    <name type="scientific">candidate division NPL-UPA2 bacterium Unc8</name>
    <dbReference type="NCBI Taxonomy" id="1980939"/>
    <lineage>
        <taxon>Bacteria</taxon>
    </lineage>
</organism>
<evidence type="ECO:0000313" key="2">
    <source>
        <dbReference type="Proteomes" id="UP000266287"/>
    </source>
</evidence>
<dbReference type="InterPro" id="IPR029035">
    <property type="entry name" value="DHS-like_NAD/FAD-binding_dom"/>
</dbReference>
<protein>
    <submittedName>
        <fullName evidence="1">Carbon monoxide dehydrogenase</fullName>
    </submittedName>
</protein>
<dbReference type="EMBL" id="NDHY01000002">
    <property type="protein sequence ID" value="RII00795.1"/>
    <property type="molecule type" value="Genomic_DNA"/>
</dbReference>
<dbReference type="GO" id="GO:0019385">
    <property type="term" value="P:methanogenesis, from acetate"/>
    <property type="evidence" value="ECO:0007669"/>
    <property type="project" value="InterPro"/>
</dbReference>